<accession>T1CI20</accession>
<reference evidence="5" key="1">
    <citation type="submission" date="2013-08" db="EMBL/GenBank/DDBJ databases">
        <authorList>
            <person name="Mendez C."/>
            <person name="Richter M."/>
            <person name="Ferrer M."/>
            <person name="Sanchez J."/>
        </authorList>
    </citation>
    <scope>NUCLEOTIDE SEQUENCE</scope>
</reference>
<keyword evidence="3" id="KW-0998">Cell outer membrane</keyword>
<name>T1CI20_9ZZZZ</name>
<comment type="caution">
    <text evidence="5">The sequence shown here is derived from an EMBL/GenBank/DDBJ whole genome shotgun (WGS) entry which is preliminary data.</text>
</comment>
<comment type="subcellular location">
    <subcellularLocation>
        <location evidence="1">Cell outer membrane</location>
    </subcellularLocation>
</comment>
<reference evidence="5" key="2">
    <citation type="journal article" date="2014" name="ISME J.">
        <title>Microbial stratification in low pH oxic and suboxic macroscopic growths along an acid mine drainage.</title>
        <authorList>
            <person name="Mendez-Garcia C."/>
            <person name="Mesa V."/>
            <person name="Sprenger R.R."/>
            <person name="Richter M."/>
            <person name="Diez M.S."/>
            <person name="Solano J."/>
            <person name="Bargiela R."/>
            <person name="Golyshina O.V."/>
            <person name="Manteca A."/>
            <person name="Ramos J.L."/>
            <person name="Gallego J.R."/>
            <person name="Llorente I."/>
            <person name="Martins Dos Santos V.A."/>
            <person name="Jensen O.N."/>
            <person name="Pelaez A.I."/>
            <person name="Sanchez J."/>
            <person name="Ferrer M."/>
        </authorList>
    </citation>
    <scope>NUCLEOTIDE SEQUENCE</scope>
</reference>
<evidence type="ECO:0000256" key="4">
    <source>
        <dbReference type="SAM" id="MobiDB-lite"/>
    </source>
</evidence>
<evidence type="ECO:0000256" key="3">
    <source>
        <dbReference type="ARBA" id="ARBA00023237"/>
    </source>
</evidence>
<evidence type="ECO:0000256" key="1">
    <source>
        <dbReference type="ARBA" id="ARBA00004442"/>
    </source>
</evidence>
<dbReference type="InterPro" id="IPR036942">
    <property type="entry name" value="Beta-barrel_TonB_sf"/>
</dbReference>
<dbReference type="SUPFAM" id="SSF56935">
    <property type="entry name" value="Porins"/>
    <property type="match status" value="1"/>
</dbReference>
<proteinExistence type="predicted"/>
<gene>
    <name evidence="5" type="ORF">B1B_06064</name>
</gene>
<dbReference type="Gene3D" id="2.40.170.20">
    <property type="entry name" value="TonB-dependent receptor, beta-barrel domain"/>
    <property type="match status" value="1"/>
</dbReference>
<keyword evidence="2" id="KW-0472">Membrane</keyword>
<dbReference type="EMBL" id="AUZY01003863">
    <property type="protein sequence ID" value="EQD67030.1"/>
    <property type="molecule type" value="Genomic_DNA"/>
</dbReference>
<organism evidence="5">
    <name type="scientific">mine drainage metagenome</name>
    <dbReference type="NCBI Taxonomy" id="410659"/>
    <lineage>
        <taxon>unclassified sequences</taxon>
        <taxon>metagenomes</taxon>
        <taxon>ecological metagenomes</taxon>
    </lineage>
</organism>
<dbReference type="GO" id="GO:0009279">
    <property type="term" value="C:cell outer membrane"/>
    <property type="evidence" value="ECO:0007669"/>
    <property type="project" value="UniProtKB-SubCell"/>
</dbReference>
<sequence>MDAGRIDWTPGQLSAGKSLDGKQRKPHWETSEQVHPRVTAGFDFMYSSGLRAGFANTLTMPGWFQLNLSVGRRFDPPDLGTLHARLALVNALDRVIELRNGTGLGVGLAPQYAQRRGVYLTLRKNFRYEIAINDREWSGCHSRAKTAPLLVIPAQAGSAS</sequence>
<feature type="compositionally biased region" description="Basic and acidic residues" evidence="4">
    <location>
        <begin position="19"/>
        <end position="32"/>
    </location>
</feature>
<evidence type="ECO:0000313" key="5">
    <source>
        <dbReference type="EMBL" id="EQD67030.1"/>
    </source>
</evidence>
<keyword evidence="5" id="KW-0675">Receptor</keyword>
<evidence type="ECO:0000256" key="2">
    <source>
        <dbReference type="ARBA" id="ARBA00023136"/>
    </source>
</evidence>
<protein>
    <submittedName>
        <fullName evidence="5">TonB-dependent siderophore receptor</fullName>
    </submittedName>
</protein>
<dbReference type="AlphaFoldDB" id="T1CI20"/>
<feature type="region of interest" description="Disordered" evidence="4">
    <location>
        <begin position="1"/>
        <end position="32"/>
    </location>
</feature>